<keyword evidence="3" id="KW-1185">Reference proteome</keyword>
<evidence type="ECO:0000313" key="2">
    <source>
        <dbReference type="EMBL" id="WXA94520.1"/>
    </source>
</evidence>
<sequence length="1599" mass="174032">MNFRQSSIQLFIWSIACSLMAACGAHDTNSESESSPFSSQLAAELGSSTVAIPMPIRFSGSQPVLDGAQRPVAQWDGTTVDLFAADAWAQCASAIDSGADNAQDPYQDYLAGRIYSASCPSASPPPTAPLTIVGCTPDFCPAVKLWAKQRETPACNVDPDTHLPTAVRFYPNVIASSPAPRLPSPNTFTDVKADSPELLASTVRRAQRYVDTASVNLCMAERLREYITTSDSLLLSAEEQRQLLEITRTRAQLAMLSYARIGRALSNTDDRPENTIHDDYQVFPIFLSWGKHASGDASLRSMGAGFAAAIKLHVEATTEEAHLLMRTASARLPRGGHASSSPEEDWGSGSWRQRLLALMYGNNPLSPSNAGGEIDLTLPDADASIVRHLTGKREVPWESEWVTDNILNWPNELPPFGMASYYAKTDASDPRVGVLLGLARSADALLFKERSVDYTMTVSPHTMSVPFRRVDVEPSADQLYRDIEAWIWTQDCIKAGNPTCVILPNDTRIVSPSQFEQSLLFKRHGVTPTHAKTLVSLLSETISRRQIPDTLAYWILLADKGGGPAWMREVEGAMHVTGRHETLTGAALQARIPNATGAWYHLDKNFQVHSPLLEDRAPFFTAWAPYWNWATGPVDEWFEQYEYSNSLVAITPGAMSALSSTSDILRASSAVASNALKDTYFSDAQKGLDLVDGAVGKLGFAIQPQVTMVDEWRYCPQLTHTTTSCPTRAQVSSGDGNKVFWEVTTKASPDDTFYSTGDVKLLAVRSTGVEATAALDANFRAFDGKTQVDYLVNEAVGTATAPSTATLPNGTIKRTYVIALPAVDPATGLATDPGRMGQGPYGPHAYYTFFLTRTAPGQTGTQYRLLARRVGLTVDGRLRPIDETHQSFIYHPSDAQTLPYGGTLGSLAAQAWATNAFDWSKPAYDGFAYPTDWVPPVDPSLYATTNAPNAIAYYLSSARTAADEATVAVKSAVEQLLREREDDATLQSAQKKAQQIDSFEQRALCGDANPNCDTSTVVKDNLRPNITCDNSTPMCQELVDNINRTLPRQAVVARAMLDRSADNSVPAFLDYAGGALQRDLINEWTAYKKLERAIEDGKSGAAARDAAVATAYAELAAVEGAKAAECSKEAMQRARDACWSYQTNGGSYDIFDAGEGWYKYIVHHKKDGSWNPGPLHAQMRACNEATRQLPVAKAKHAEVVLEAEAWVASATTAVLDATGAFNLSNAEILKTLEDTRLAKAKANLEASLSIDNLPTRFGTSRRYHSLDMWRAQALLESARRYATTARRAVEARYLVDLSSMRSDERFVAAPATWADDVYQYDLNAPAAVGLSSRANSGSPTIYANALVDYVQNLTRFVDGYAVSRPTASVSTDADVVTLTGPDVHQSVTVDGQTVSVLADGARPWAFYCKDSGKWITHPATSQVPAVGSLMSVCNGGPPARARLTFSLDPWGRLNGEIVNPPYVARHNVRWKRLAANFVGQGVVDCTFAADPVDCSSKPYIPYDLGLVGPAWVTDFDQQWRLLGVPSGRIEAAKALANQWFDPVTNGWAKPGATAVARQEFDQQPLGGAYTLEFNVPPEVRLDRLKSIQLLTETGYWVKQ</sequence>
<dbReference type="PROSITE" id="PS51257">
    <property type="entry name" value="PROKAR_LIPOPROTEIN"/>
    <property type="match status" value="1"/>
</dbReference>
<evidence type="ECO:0000313" key="3">
    <source>
        <dbReference type="Proteomes" id="UP001379533"/>
    </source>
</evidence>
<evidence type="ECO:0000256" key="1">
    <source>
        <dbReference type="SAM" id="SignalP"/>
    </source>
</evidence>
<accession>A0ABZ2KBQ3</accession>
<feature type="chain" id="PRO_5045191789" description="Alpha-2-macroglobulin domain-containing protein" evidence="1">
    <location>
        <begin position="22"/>
        <end position="1599"/>
    </location>
</feature>
<protein>
    <recommendedName>
        <fullName evidence="4">Alpha-2-macroglobulin domain-containing protein</fullName>
    </recommendedName>
</protein>
<proteinExistence type="predicted"/>
<evidence type="ECO:0008006" key="4">
    <source>
        <dbReference type="Google" id="ProtNLM"/>
    </source>
</evidence>
<reference evidence="2 3" key="1">
    <citation type="submission" date="2021-12" db="EMBL/GenBank/DDBJ databases">
        <title>Discovery of the Pendulisporaceae a myxobacterial family with distinct sporulation behavior and unique specialized metabolism.</title>
        <authorList>
            <person name="Garcia R."/>
            <person name="Popoff A."/>
            <person name="Bader C.D."/>
            <person name="Loehr J."/>
            <person name="Walesch S."/>
            <person name="Walt C."/>
            <person name="Boldt J."/>
            <person name="Bunk B."/>
            <person name="Haeckl F.J.F.P.J."/>
            <person name="Gunesch A.P."/>
            <person name="Birkelbach J."/>
            <person name="Nuebel U."/>
            <person name="Pietschmann T."/>
            <person name="Bach T."/>
            <person name="Mueller R."/>
        </authorList>
    </citation>
    <scope>NUCLEOTIDE SEQUENCE [LARGE SCALE GENOMIC DNA]</scope>
    <source>
        <strain evidence="2 3">MSr12523</strain>
    </source>
</reference>
<dbReference type="EMBL" id="CP089982">
    <property type="protein sequence ID" value="WXA94520.1"/>
    <property type="molecule type" value="Genomic_DNA"/>
</dbReference>
<dbReference type="Proteomes" id="UP001379533">
    <property type="component" value="Chromosome"/>
</dbReference>
<feature type="signal peptide" evidence="1">
    <location>
        <begin position="1"/>
        <end position="21"/>
    </location>
</feature>
<gene>
    <name evidence="2" type="ORF">LZC95_49760</name>
</gene>
<name>A0ABZ2KBQ3_9BACT</name>
<keyword evidence="1" id="KW-0732">Signal</keyword>
<dbReference type="RefSeq" id="WP_394845129.1">
    <property type="nucleotide sequence ID" value="NZ_CP089982.1"/>
</dbReference>
<organism evidence="2 3">
    <name type="scientific">Pendulispora brunnea</name>
    <dbReference type="NCBI Taxonomy" id="2905690"/>
    <lineage>
        <taxon>Bacteria</taxon>
        <taxon>Pseudomonadati</taxon>
        <taxon>Myxococcota</taxon>
        <taxon>Myxococcia</taxon>
        <taxon>Myxococcales</taxon>
        <taxon>Sorangiineae</taxon>
        <taxon>Pendulisporaceae</taxon>
        <taxon>Pendulispora</taxon>
    </lineage>
</organism>